<dbReference type="EMBL" id="CM056742">
    <property type="protein sequence ID" value="KAJ8677993.1"/>
    <property type="molecule type" value="Genomic_DNA"/>
</dbReference>
<comment type="caution">
    <text evidence="1">The sequence shown here is derived from an EMBL/GenBank/DDBJ whole genome shotgun (WGS) entry which is preliminary data.</text>
</comment>
<name>A0ACC2P3E7_9HYME</name>
<proteinExistence type="predicted"/>
<protein>
    <submittedName>
        <fullName evidence="1">Uncharacterized protein</fullName>
    </submittedName>
</protein>
<sequence>MSDSGKSDNQNASNAAENSETVERNATTASGAGRGRGGRGRGRPRKLTMPTNDRRATRSNPSLIDEPENDDRNNPERLPSGPAGNSGGSRLRIQAEDVLENSTQSSGDSSSLNPTDGPRSAPPGLQINQPAPRPQFPFPAFNQNLGNNLDNVSAGVQTDTSGILLGMKNRQQALQSNLDAQALRLSNIEKLSVKLDRACREMTDVLKNHSERLEVAEGDIRYVSELAATAGNQAEQLDQRVVHNSTCIENLTGLVDGCSTFISQSNERYRNLESDLEKAKKEIKEVARKGIGGNSNKPSIYPKVKLDIPTFGAEPFEKPARFMDDIWTYMSALNCDEDTMKLAIGQALKGHAREWSTSEASRSSSLTNSFDVHPKIELTDGRTRGLEEGGAITPSQFPPSTHPDTGSRLISSPCDQLSDIDAGIKQAEDLVDEVVKTTINHVNSLLRARTIFRIKKEIILAMKMDVEFFKDDGPLPTGPLRRKYRAGYVRRFRRNPPPEEELLSDKTARQLPSLLNGQSVVQSSSDGGVDLSPRVHPFAAESFLSSSPELITITAMDYSPTSI</sequence>
<accession>A0ACC2P3E7</accession>
<evidence type="ECO:0000313" key="2">
    <source>
        <dbReference type="Proteomes" id="UP001239111"/>
    </source>
</evidence>
<reference evidence="1" key="1">
    <citation type="submission" date="2023-04" db="EMBL/GenBank/DDBJ databases">
        <title>A chromosome-level genome assembly of the parasitoid wasp Eretmocerus hayati.</title>
        <authorList>
            <person name="Zhong Y."/>
            <person name="Liu S."/>
            <person name="Liu Y."/>
        </authorList>
    </citation>
    <scope>NUCLEOTIDE SEQUENCE</scope>
    <source>
        <strain evidence="1">ZJU_SS_LIU_2023</strain>
    </source>
</reference>
<gene>
    <name evidence="1" type="ORF">QAD02_013780</name>
</gene>
<organism evidence="1 2">
    <name type="scientific">Eretmocerus hayati</name>
    <dbReference type="NCBI Taxonomy" id="131215"/>
    <lineage>
        <taxon>Eukaryota</taxon>
        <taxon>Metazoa</taxon>
        <taxon>Ecdysozoa</taxon>
        <taxon>Arthropoda</taxon>
        <taxon>Hexapoda</taxon>
        <taxon>Insecta</taxon>
        <taxon>Pterygota</taxon>
        <taxon>Neoptera</taxon>
        <taxon>Endopterygota</taxon>
        <taxon>Hymenoptera</taxon>
        <taxon>Apocrita</taxon>
        <taxon>Proctotrupomorpha</taxon>
        <taxon>Chalcidoidea</taxon>
        <taxon>Aphelinidae</taxon>
        <taxon>Aphelininae</taxon>
        <taxon>Eretmocerus</taxon>
    </lineage>
</organism>
<evidence type="ECO:0000313" key="1">
    <source>
        <dbReference type="EMBL" id="KAJ8677993.1"/>
    </source>
</evidence>
<keyword evidence="2" id="KW-1185">Reference proteome</keyword>
<dbReference type="Proteomes" id="UP001239111">
    <property type="component" value="Chromosome 2"/>
</dbReference>